<dbReference type="PATRIC" id="fig|1280952.3.peg.751"/>
<dbReference type="InterPro" id="IPR021647">
    <property type="entry name" value="CusF_Ec"/>
</dbReference>
<keyword evidence="2" id="KW-1185">Reference proteome</keyword>
<dbReference type="RefSeq" id="WP_035578393.1">
    <property type="nucleotide sequence ID" value="NZ_ARYJ01000002.1"/>
</dbReference>
<dbReference type="STRING" id="1280952.HJA_03766"/>
<accession>A0A059FI46</accession>
<protein>
    <submittedName>
        <fullName evidence="1">Uncharacterized protein</fullName>
    </submittedName>
</protein>
<evidence type="ECO:0000313" key="1">
    <source>
        <dbReference type="EMBL" id="KCZ90314.1"/>
    </source>
</evidence>
<dbReference type="Proteomes" id="UP000024816">
    <property type="component" value="Unassembled WGS sequence"/>
</dbReference>
<dbReference type="Gene3D" id="2.40.50.320">
    <property type="entry name" value="Copper binding periplasmic protein CusF"/>
    <property type="match status" value="1"/>
</dbReference>
<name>A0A059FI46_9PROT</name>
<proteinExistence type="predicted"/>
<dbReference type="Pfam" id="PF11604">
    <property type="entry name" value="CusF_Ec"/>
    <property type="match status" value="1"/>
</dbReference>
<dbReference type="AlphaFoldDB" id="A0A059FI46"/>
<dbReference type="InterPro" id="IPR042230">
    <property type="entry name" value="CusF_sf"/>
</dbReference>
<organism evidence="1 2">
    <name type="scientific">Hyphomonas jannaschiana VP2</name>
    <dbReference type="NCBI Taxonomy" id="1280952"/>
    <lineage>
        <taxon>Bacteria</taxon>
        <taxon>Pseudomonadati</taxon>
        <taxon>Pseudomonadota</taxon>
        <taxon>Alphaproteobacteria</taxon>
        <taxon>Hyphomonadales</taxon>
        <taxon>Hyphomonadaceae</taxon>
        <taxon>Hyphomonas</taxon>
    </lineage>
</organism>
<sequence>MASPDTLGPRVAPAFGSILSLDSANRTIEITHTPVNETGWPIMQMNFSVAHHVDVSGFAPGDPVEFIFDYSNEDVPEIVAIRRVSAREVIEALVPDDEESSGNEPN</sequence>
<dbReference type="EMBL" id="ARYJ01000002">
    <property type="protein sequence ID" value="KCZ90314.1"/>
    <property type="molecule type" value="Genomic_DNA"/>
</dbReference>
<evidence type="ECO:0000313" key="2">
    <source>
        <dbReference type="Proteomes" id="UP000024816"/>
    </source>
</evidence>
<comment type="caution">
    <text evidence="1">The sequence shown here is derived from an EMBL/GenBank/DDBJ whole genome shotgun (WGS) entry which is preliminary data.</text>
</comment>
<gene>
    <name evidence="1" type="ORF">HJA_03766</name>
</gene>
<reference evidence="1 2" key="1">
    <citation type="journal article" date="2014" name="Antonie Van Leeuwenhoek">
        <title>Hyphomonas beringensis sp. nov. and Hyphomonas chukchiensis sp. nov., isolated from surface seawater of the Bering Sea and Chukchi Sea.</title>
        <authorList>
            <person name="Li C."/>
            <person name="Lai Q."/>
            <person name="Li G."/>
            <person name="Dong C."/>
            <person name="Wang J."/>
            <person name="Liao Y."/>
            <person name="Shao Z."/>
        </authorList>
    </citation>
    <scope>NUCLEOTIDE SEQUENCE [LARGE SCALE GENOMIC DNA]</scope>
    <source>
        <strain evidence="1 2">VP2</strain>
    </source>
</reference>